<dbReference type="SUPFAM" id="SSF56235">
    <property type="entry name" value="N-terminal nucleophile aminohydrolases (Ntn hydrolases)"/>
    <property type="match status" value="1"/>
</dbReference>
<dbReference type="InterPro" id="IPR029055">
    <property type="entry name" value="Ntn_hydrolases_N"/>
</dbReference>
<evidence type="ECO:0000256" key="3">
    <source>
        <dbReference type="PIRSR" id="PIRSR600246-3"/>
    </source>
</evidence>
<feature type="binding site" evidence="2">
    <location>
        <begin position="309"/>
        <end position="312"/>
    </location>
    <ligand>
        <name>substrate</name>
    </ligand>
</feature>
<protein>
    <submittedName>
        <fullName evidence="4">N4-(Beta-N-acetylglucosaminyl)-L-asparaginase</fullName>
        <ecNumber evidence="4">3.5.1.26</ecNumber>
    </submittedName>
</protein>
<dbReference type="OrthoDB" id="9780217at2"/>
<sequence length="438" mass="47563">MTTRRDFLSKGALTAAGIGIARSEAYADEQRATQNLTPDRVKQLKPPAKPVIVTRVTGDQTVQEAYRMLLDGQDTLDAVHHVCLGRENDPRDHSVGLGGLPNEDGIVELDSCCMHGPSRRAGSVAGVRNIRNVCLVARKVFEHTSHVMLAGPGAENFAADLGFPRENLLTEDARKMWMLWKEGHSQMDWWGPGMADPAWKDPYADHPTPQPTMDLHGLASTGPGLSPGLSPGAIPRHPTPEWRQLIAMRTRKLTEMAADLGIEPEKRLAAVEQVLWPTTGTVHVSAVNTKGEMSGATTTSGLAWKLAGRIGDSPILGAGSFTDQDVGSAGATGTGEENIKVAGAHTIVELMRQGYSPKDAGMETLRRIVRNYNGEMNKVRYLDMEYYIVRKDGAYAGCSLWSTGATGHPREFVVHDGELRVEKCSALLEGSMTEWPPL</sequence>
<dbReference type="GO" id="GO:0003948">
    <property type="term" value="F:N4-(beta-N-acetylglucosaminyl)-L-asparaginase activity"/>
    <property type="evidence" value="ECO:0007669"/>
    <property type="project" value="UniProtKB-EC"/>
</dbReference>
<dbReference type="PANTHER" id="PTHR10188:SF6">
    <property type="entry name" value="N(4)-(BETA-N-ACETYLGLUCOSAMINYL)-L-ASPARAGINASE"/>
    <property type="match status" value="1"/>
</dbReference>
<dbReference type="Pfam" id="PF01112">
    <property type="entry name" value="Asparaginase_2"/>
    <property type="match status" value="2"/>
</dbReference>
<feature type="binding site" evidence="2">
    <location>
        <begin position="332"/>
        <end position="335"/>
    </location>
    <ligand>
        <name>substrate</name>
    </ligand>
</feature>
<feature type="active site" description="Nucleophile" evidence="1">
    <location>
        <position position="281"/>
    </location>
</feature>
<dbReference type="RefSeq" id="WP_050061077.1">
    <property type="nucleotide sequence ID" value="NZ_JACHEK010000008.1"/>
</dbReference>
<dbReference type="Proteomes" id="UP000538666">
    <property type="component" value="Unassembled WGS sequence"/>
</dbReference>
<evidence type="ECO:0000256" key="1">
    <source>
        <dbReference type="PIRSR" id="PIRSR600246-1"/>
    </source>
</evidence>
<keyword evidence="5" id="KW-1185">Reference proteome</keyword>
<evidence type="ECO:0000256" key="2">
    <source>
        <dbReference type="PIRSR" id="PIRSR600246-2"/>
    </source>
</evidence>
<dbReference type="InterPro" id="IPR006311">
    <property type="entry name" value="TAT_signal"/>
</dbReference>
<dbReference type="EMBL" id="JACHEK010000008">
    <property type="protein sequence ID" value="MBB6146106.1"/>
    <property type="molecule type" value="Genomic_DNA"/>
</dbReference>
<evidence type="ECO:0000313" key="4">
    <source>
        <dbReference type="EMBL" id="MBB6146106.1"/>
    </source>
</evidence>
<dbReference type="EC" id="3.5.1.26" evidence="4"/>
<dbReference type="GO" id="GO:0005737">
    <property type="term" value="C:cytoplasm"/>
    <property type="evidence" value="ECO:0007669"/>
    <property type="project" value="TreeGrafter"/>
</dbReference>
<feature type="site" description="Cleavage; by autolysis" evidence="3">
    <location>
        <begin position="280"/>
        <end position="281"/>
    </location>
</feature>
<dbReference type="PROSITE" id="PS51318">
    <property type="entry name" value="TAT"/>
    <property type="match status" value="1"/>
</dbReference>
<gene>
    <name evidence="4" type="ORF">HNQ77_004076</name>
</gene>
<evidence type="ECO:0000313" key="5">
    <source>
        <dbReference type="Proteomes" id="UP000538666"/>
    </source>
</evidence>
<accession>A0A841JXM8</accession>
<reference evidence="4 5" key="1">
    <citation type="submission" date="2020-08" db="EMBL/GenBank/DDBJ databases">
        <title>Genomic Encyclopedia of Type Strains, Phase IV (KMG-IV): sequencing the most valuable type-strain genomes for metagenomic binning, comparative biology and taxonomic classification.</title>
        <authorList>
            <person name="Goeker M."/>
        </authorList>
    </citation>
    <scope>NUCLEOTIDE SEQUENCE [LARGE SCALE GENOMIC DNA]</scope>
    <source>
        <strain evidence="4 5">DSM 103733</strain>
    </source>
</reference>
<dbReference type="AlphaFoldDB" id="A0A841JXM8"/>
<proteinExistence type="predicted"/>
<keyword evidence="4" id="KW-0378">Hydrolase</keyword>
<name>A0A841JXM8_9BACT</name>
<dbReference type="InterPro" id="IPR000246">
    <property type="entry name" value="Peptidase_T2"/>
</dbReference>
<dbReference type="Gene3D" id="3.60.20.30">
    <property type="entry name" value="(Glycosyl)asparaginase"/>
    <property type="match status" value="1"/>
</dbReference>
<dbReference type="PANTHER" id="PTHR10188">
    <property type="entry name" value="L-ASPARAGINASE"/>
    <property type="match status" value="1"/>
</dbReference>
<organism evidence="4 5">
    <name type="scientific">Silvibacterium bohemicum</name>
    <dbReference type="NCBI Taxonomy" id="1577686"/>
    <lineage>
        <taxon>Bacteria</taxon>
        <taxon>Pseudomonadati</taxon>
        <taxon>Acidobacteriota</taxon>
        <taxon>Terriglobia</taxon>
        <taxon>Terriglobales</taxon>
        <taxon>Acidobacteriaceae</taxon>
        <taxon>Silvibacterium</taxon>
    </lineage>
</organism>
<comment type="caution">
    <text evidence="4">The sequence shown here is derived from an EMBL/GenBank/DDBJ whole genome shotgun (WGS) entry which is preliminary data.</text>
</comment>